<feature type="domain" description="ARID" evidence="2">
    <location>
        <begin position="1"/>
        <end position="96"/>
    </location>
</feature>
<feature type="region of interest" description="Disordered" evidence="1">
    <location>
        <begin position="148"/>
        <end position="188"/>
    </location>
</feature>
<name>Q4N9F7_THEPA</name>
<dbReference type="PROSITE" id="PS51011">
    <property type="entry name" value="ARID"/>
    <property type="match status" value="1"/>
</dbReference>
<proteinExistence type="predicted"/>
<dbReference type="KEGG" id="tpv:TP01_0157"/>
<feature type="compositionally biased region" description="Low complexity" evidence="1">
    <location>
        <begin position="150"/>
        <end position="188"/>
    </location>
</feature>
<dbReference type="RefSeq" id="XP_765684.1">
    <property type="nucleotide sequence ID" value="XM_760591.1"/>
</dbReference>
<dbReference type="InterPro" id="IPR036431">
    <property type="entry name" value="ARID_dom_sf"/>
</dbReference>
<dbReference type="GeneID" id="3502903"/>
<reference evidence="3 4" key="1">
    <citation type="journal article" date="2005" name="Science">
        <title>Genome sequence of Theileria parva, a bovine pathogen that transforms lymphocytes.</title>
        <authorList>
            <person name="Gardner M.J."/>
            <person name="Bishop R."/>
            <person name="Shah T."/>
            <person name="de Villiers E.P."/>
            <person name="Carlton J.M."/>
            <person name="Hall N."/>
            <person name="Ren Q."/>
            <person name="Paulsen I.T."/>
            <person name="Pain A."/>
            <person name="Berriman M."/>
            <person name="Wilson R.J.M."/>
            <person name="Sato S."/>
            <person name="Ralph S.A."/>
            <person name="Mann D.J."/>
            <person name="Xiong Z."/>
            <person name="Shallom S.J."/>
            <person name="Weidman J."/>
            <person name="Jiang L."/>
            <person name="Lynn J."/>
            <person name="Weaver B."/>
            <person name="Shoaibi A."/>
            <person name="Domingo A.R."/>
            <person name="Wasawo D."/>
            <person name="Crabtree J."/>
            <person name="Wortman J.R."/>
            <person name="Haas B."/>
            <person name="Angiuoli S.V."/>
            <person name="Creasy T.H."/>
            <person name="Lu C."/>
            <person name="Suh B."/>
            <person name="Silva J.C."/>
            <person name="Utterback T.R."/>
            <person name="Feldblyum T.V."/>
            <person name="Pertea M."/>
            <person name="Allen J."/>
            <person name="Nierman W.C."/>
            <person name="Taracha E.L.N."/>
            <person name="Salzberg S.L."/>
            <person name="White O.R."/>
            <person name="Fitzhugh H.A."/>
            <person name="Morzaria S."/>
            <person name="Venter J.C."/>
            <person name="Fraser C.M."/>
            <person name="Nene V."/>
        </authorList>
    </citation>
    <scope>NUCLEOTIDE SEQUENCE [LARGE SCALE GENOMIC DNA]</scope>
    <source>
        <strain evidence="3 4">Muguga</strain>
    </source>
</reference>
<dbReference type="OMA" id="MNEIICK"/>
<dbReference type="Gene3D" id="1.10.150.60">
    <property type="entry name" value="ARID DNA-binding domain"/>
    <property type="match status" value="1"/>
</dbReference>
<sequence length="861" mass="97095">MDEEEFYENLKNFHGPEKYLELSQTNLFGAKLDLFRFYKCIRRFGNLTESMIITHWREICSEIGVLNPSDSVPPDEAQKASRYFCDLFFNFNYPNYSATHVTKYDEATNSSSSSEYINTISNSDDENGISYKNVVWMANHFLNQQKSSIHHTTGTPNTHSTDTNTTAHTTPNTKNTDTNSTPNTHNTVNTFHNTTNTLDSNNSVNSVDINPVNSVSDEQWKLSIYENNAPLTYESQTKVGNEYSIVEESNDSESEEDEDLVYDIIYELSKYIIGRIELEYSLKILLKTLIISNLPDIPNLISTLSLINFQYTSELTKSQQTESNIKIIITVNNILILIVRNSFINYEDSSTGDTIDNGINDKLTLYDQATVCLNSLQHSTITLFKLFTSNKNRVNVLDMYSESDILRLSDTLNSILLLIKYLIIISTSQWQFDLLHLFINQVLSSLINNINSSGAGSAVIGTCNTVGNTSDGATEVVNEHVLESLQVFMKGCNELCKKLKSKFSLKTIVDLYTLSVRILKSEALSNSLKKEIFELLLTIHTYFHFSNHHMHNNIQFVLQCFIHNLVNPTHTTVNTGSAVNSSNSANTSNCVNSSNGVKSDNRVSGDNYDSIFKRRKRSRDENMKCVFNNPDNTNTTTNASNNTSNHTNTGATNISTNRDGMDNKADVNVNMECSVKSEENDGNTPEGDDSVVGTIGNNSSDANGKKSVDVGEGNCVENNEGVRENEQLTLEDSISFLQFYYKTVFGIFANQSATLPILDNTNDNDNNKANNTNKDKDKMNDVDVDENEMNEIICKCIEKLLEYSFCSEMLEKNYEKLLECAFKEHSKSLWSLIHKLLSKCSHFTLNCSNTNYHITHFKQIL</sequence>
<feature type="compositionally biased region" description="Low complexity" evidence="1">
    <location>
        <begin position="577"/>
        <end position="595"/>
    </location>
</feature>
<feature type="compositionally biased region" description="Low complexity" evidence="1">
    <location>
        <begin position="628"/>
        <end position="653"/>
    </location>
</feature>
<dbReference type="CDD" id="cd16100">
    <property type="entry name" value="ARID"/>
    <property type="match status" value="1"/>
</dbReference>
<gene>
    <name evidence="3" type="ordered locus">TP01_0157</name>
</gene>
<dbReference type="eggNOG" id="ENOG502QXE4">
    <property type="taxonomic scope" value="Eukaryota"/>
</dbReference>
<dbReference type="GO" id="GO:0003677">
    <property type="term" value="F:DNA binding"/>
    <property type="evidence" value="ECO:0007669"/>
    <property type="project" value="InterPro"/>
</dbReference>
<dbReference type="Proteomes" id="UP000001949">
    <property type="component" value="Unassembled WGS sequence"/>
</dbReference>
<feature type="compositionally biased region" description="Low complexity" evidence="1">
    <location>
        <begin position="759"/>
        <end position="772"/>
    </location>
</feature>
<dbReference type="VEuPathDB" id="PiroplasmaDB:TpMuguga_01g00157"/>
<protein>
    <recommendedName>
        <fullName evidence="2">ARID domain-containing protein</fullName>
    </recommendedName>
</protein>
<dbReference type="Pfam" id="PF01388">
    <property type="entry name" value="ARID"/>
    <property type="match status" value="1"/>
</dbReference>
<feature type="region of interest" description="Disordered" evidence="1">
    <location>
        <begin position="675"/>
        <end position="713"/>
    </location>
</feature>
<evidence type="ECO:0000313" key="3">
    <source>
        <dbReference type="EMBL" id="EAN33401.1"/>
    </source>
</evidence>
<feature type="region of interest" description="Disordered" evidence="1">
    <location>
        <begin position="621"/>
        <end position="662"/>
    </location>
</feature>
<dbReference type="EMBL" id="AAGK01000001">
    <property type="protein sequence ID" value="EAN33401.1"/>
    <property type="molecule type" value="Genomic_DNA"/>
</dbReference>
<feature type="region of interest" description="Disordered" evidence="1">
    <location>
        <begin position="577"/>
        <end position="605"/>
    </location>
</feature>
<evidence type="ECO:0000259" key="2">
    <source>
        <dbReference type="PROSITE" id="PS51011"/>
    </source>
</evidence>
<evidence type="ECO:0000313" key="4">
    <source>
        <dbReference type="Proteomes" id="UP000001949"/>
    </source>
</evidence>
<dbReference type="AlphaFoldDB" id="Q4N9F7"/>
<accession>Q4N9F7</accession>
<dbReference type="InParanoid" id="Q4N9F7"/>
<evidence type="ECO:0000256" key="1">
    <source>
        <dbReference type="SAM" id="MobiDB-lite"/>
    </source>
</evidence>
<organism evidence="3 4">
    <name type="scientific">Theileria parva</name>
    <name type="common">East coast fever infection agent</name>
    <dbReference type="NCBI Taxonomy" id="5875"/>
    <lineage>
        <taxon>Eukaryota</taxon>
        <taxon>Sar</taxon>
        <taxon>Alveolata</taxon>
        <taxon>Apicomplexa</taxon>
        <taxon>Aconoidasida</taxon>
        <taxon>Piroplasmida</taxon>
        <taxon>Theileriidae</taxon>
        <taxon>Theileria</taxon>
    </lineage>
</organism>
<dbReference type="InterPro" id="IPR001606">
    <property type="entry name" value="ARID_dom"/>
</dbReference>
<keyword evidence="4" id="KW-1185">Reference proteome</keyword>
<feature type="region of interest" description="Disordered" evidence="1">
    <location>
        <begin position="759"/>
        <end position="780"/>
    </location>
</feature>
<comment type="caution">
    <text evidence="3">The sequence shown here is derived from an EMBL/GenBank/DDBJ whole genome shotgun (WGS) entry which is preliminary data.</text>
</comment>